<dbReference type="SUPFAM" id="SSF50129">
    <property type="entry name" value="GroES-like"/>
    <property type="match status" value="1"/>
</dbReference>
<dbReference type="SUPFAM" id="SSF51735">
    <property type="entry name" value="NAD(P)-binding Rossmann-fold domains"/>
    <property type="match status" value="1"/>
</dbReference>
<dbReference type="PANTHER" id="PTHR43401">
    <property type="entry name" value="L-THREONINE 3-DEHYDROGENASE"/>
    <property type="match status" value="1"/>
</dbReference>
<evidence type="ECO:0000256" key="1">
    <source>
        <dbReference type="ARBA" id="ARBA00023002"/>
    </source>
</evidence>
<keyword evidence="5" id="KW-1185">Reference proteome</keyword>
<protein>
    <submittedName>
        <fullName evidence="4">Zinc-binding dehydrogenase</fullName>
    </submittedName>
</protein>
<evidence type="ECO:0000259" key="2">
    <source>
        <dbReference type="Pfam" id="PF00107"/>
    </source>
</evidence>
<dbReference type="PANTHER" id="PTHR43401:SF2">
    <property type="entry name" value="L-THREONINE 3-DEHYDROGENASE"/>
    <property type="match status" value="1"/>
</dbReference>
<keyword evidence="1" id="KW-0560">Oxidoreductase</keyword>
<dbReference type="InterPro" id="IPR050129">
    <property type="entry name" value="Zn_alcohol_dh"/>
</dbReference>
<dbReference type="InterPro" id="IPR013149">
    <property type="entry name" value="ADH-like_C"/>
</dbReference>
<dbReference type="Pfam" id="PF00107">
    <property type="entry name" value="ADH_zinc_N"/>
    <property type="match status" value="1"/>
</dbReference>
<dbReference type="Pfam" id="PF08240">
    <property type="entry name" value="ADH_N"/>
    <property type="match status" value="1"/>
</dbReference>
<gene>
    <name evidence="4" type="ORF">V6624_15385</name>
</gene>
<feature type="domain" description="Alcohol dehydrogenase-like C-terminal" evidence="2">
    <location>
        <begin position="162"/>
        <end position="294"/>
    </location>
</feature>
<evidence type="ECO:0000313" key="4">
    <source>
        <dbReference type="EMBL" id="WXK48411.1"/>
    </source>
</evidence>
<evidence type="ECO:0000259" key="3">
    <source>
        <dbReference type="Pfam" id="PF08240"/>
    </source>
</evidence>
<dbReference type="EMBL" id="CP147988">
    <property type="protein sequence ID" value="WXK48411.1"/>
    <property type="molecule type" value="Genomic_DNA"/>
</dbReference>
<dbReference type="InterPro" id="IPR013154">
    <property type="entry name" value="ADH-like_N"/>
</dbReference>
<dbReference type="Gene3D" id="3.40.50.720">
    <property type="entry name" value="NAD(P)-binding Rossmann-like Domain"/>
    <property type="match status" value="1"/>
</dbReference>
<reference evidence="4 5" key="1">
    <citation type="submission" date="2024-02" db="EMBL/GenBank/DDBJ databases">
        <title>complete genome of Flavobacterium ginsenosidimutans Str. YTB16.</title>
        <authorList>
            <person name="Wang Q."/>
        </authorList>
    </citation>
    <scope>NUCLEOTIDE SEQUENCE [LARGE SCALE GENOMIC DNA]</scope>
    <source>
        <strain evidence="4 5">YTB16</strain>
    </source>
</reference>
<accession>A0ABZ2Q9Y9</accession>
<dbReference type="Gene3D" id="3.90.180.10">
    <property type="entry name" value="Medium-chain alcohol dehydrogenases, catalytic domain"/>
    <property type="match status" value="1"/>
</dbReference>
<name>A0ABZ2Q9Y9_9FLAO</name>
<sequence>MKVAIYNGQGGISIEEKNIPEIGEADVLVRNLRAGICGTDINIVKVGSEMGIRYGSEFGHEMVSEVVQVGKMVSPDIKVGMIVGVNPITAKRAGRSYSLECGGFSQYIVIEDAKLDYNLYEMNPDVPLETMALMEPMSVGRHGAFRTNPKPTDKIVVLGAGPIGLSAAASLIAEGMTNVCVVDMDEWRLEKAREIGAQSLNTSKHSLNGGLATIFGEIDSHGNKVPDVDIYIDAAGAPALFIEIVKWVKHGARISLIAVYKNQVPLNLSQVMSKEVVILGSSGYNHEDIKAVVGYINNNETKIGNTVSKVYRLDNIHEAFQVAIEAKKVIKVIIDME</sequence>
<evidence type="ECO:0000313" key="5">
    <source>
        <dbReference type="Proteomes" id="UP001447857"/>
    </source>
</evidence>
<feature type="domain" description="Alcohol dehydrogenase-like N-terminal" evidence="3">
    <location>
        <begin position="24"/>
        <end position="113"/>
    </location>
</feature>
<dbReference type="InterPro" id="IPR036291">
    <property type="entry name" value="NAD(P)-bd_dom_sf"/>
</dbReference>
<dbReference type="Proteomes" id="UP001447857">
    <property type="component" value="Chromosome"/>
</dbReference>
<dbReference type="InterPro" id="IPR011032">
    <property type="entry name" value="GroES-like_sf"/>
</dbReference>
<organism evidence="4 5">
    <name type="scientific">Flavobacterium ginsenosidimutans</name>
    <dbReference type="NCBI Taxonomy" id="687844"/>
    <lineage>
        <taxon>Bacteria</taxon>
        <taxon>Pseudomonadati</taxon>
        <taxon>Bacteroidota</taxon>
        <taxon>Flavobacteriia</taxon>
        <taxon>Flavobacteriales</taxon>
        <taxon>Flavobacteriaceae</taxon>
        <taxon>Flavobacterium</taxon>
    </lineage>
</organism>
<proteinExistence type="predicted"/>
<dbReference type="RefSeq" id="WP_338839213.1">
    <property type="nucleotide sequence ID" value="NZ_CP147988.1"/>
</dbReference>